<sequence>MPLSNVPDVDIDPSGTFKYVLIKCTDPSSKEEKHIVRGYGRCTFHDDIFQEVRGAVGSECKLKCVGGGRIKHGNKDLFVYGYSQGYGKADHTITVDILKKRYPDYHITYSDEVIVEKMLCLRAVFGRSVAIKNQPLITSFMRAAIMEHLAHTMPLSNVPDVDIDSSGTFKYILIKCTDDSSREEKHIVRGYARCEYHDGIFKEVEKAIGSECNLKCVGGGKIKHEDKKITVFGESQGFGKADHSITVGILKKRYPDYNITQSD</sequence>
<feature type="binding site" evidence="6">
    <location>
        <position position="18"/>
    </location>
    <ligand>
        <name>substrate</name>
    </ligand>
</feature>
<dbReference type="GO" id="GO:0030154">
    <property type="term" value="P:cell differentiation"/>
    <property type="evidence" value="ECO:0007669"/>
    <property type="project" value="UniProtKB-KW"/>
</dbReference>
<evidence type="ECO:0000313" key="8">
    <source>
        <dbReference type="Proteomes" id="UP001176961"/>
    </source>
</evidence>
<organism evidence="7 8">
    <name type="scientific">Cylicocyclus nassatus</name>
    <name type="common">Nematode worm</name>
    <dbReference type="NCBI Taxonomy" id="53992"/>
    <lineage>
        <taxon>Eukaryota</taxon>
        <taxon>Metazoa</taxon>
        <taxon>Ecdysozoa</taxon>
        <taxon>Nematoda</taxon>
        <taxon>Chromadorea</taxon>
        <taxon>Rhabditida</taxon>
        <taxon>Rhabditina</taxon>
        <taxon>Rhabditomorpha</taxon>
        <taxon>Strongyloidea</taxon>
        <taxon>Strongylidae</taxon>
        <taxon>Cylicocyclus</taxon>
    </lineage>
</organism>
<evidence type="ECO:0000256" key="4">
    <source>
        <dbReference type="ARBA" id="ARBA00022928"/>
    </source>
</evidence>
<keyword evidence="4" id="KW-0726">Sexual differentiation</keyword>
<evidence type="ECO:0000256" key="6">
    <source>
        <dbReference type="PIRSR" id="PIRSR607702-2"/>
    </source>
</evidence>
<dbReference type="GO" id="GO:0101006">
    <property type="term" value="F:protein histidine phosphatase activity"/>
    <property type="evidence" value="ECO:0007669"/>
    <property type="project" value="TreeGrafter"/>
</dbReference>
<dbReference type="GO" id="GO:0007548">
    <property type="term" value="P:sex differentiation"/>
    <property type="evidence" value="ECO:0007669"/>
    <property type="project" value="UniProtKB-KW"/>
</dbReference>
<evidence type="ECO:0000256" key="2">
    <source>
        <dbReference type="ARBA" id="ARBA00010971"/>
    </source>
</evidence>
<name>A0AA36GL30_CYLNA</name>
<evidence type="ECO:0000256" key="1">
    <source>
        <dbReference type="ARBA" id="ARBA00002508"/>
    </source>
</evidence>
<proteinExistence type="inferred from homology"/>
<keyword evidence="3" id="KW-0221">Differentiation</keyword>
<dbReference type="InterPro" id="IPR038596">
    <property type="entry name" value="Janus_sf"/>
</dbReference>
<dbReference type="InterPro" id="IPR007702">
    <property type="entry name" value="Janus"/>
</dbReference>
<comment type="caution">
    <text evidence="7">The sequence shown here is derived from an EMBL/GenBank/DDBJ whole genome shotgun (WGS) entry which is preliminary data.</text>
</comment>
<dbReference type="PANTHER" id="PTHR12258:SF5">
    <property type="entry name" value="BCDNA.GH02250-RELATED"/>
    <property type="match status" value="1"/>
</dbReference>
<feature type="active site" description="Proton acceptor" evidence="5">
    <location>
        <position position="45"/>
    </location>
</feature>
<dbReference type="Proteomes" id="UP001176961">
    <property type="component" value="Unassembled WGS sequence"/>
</dbReference>
<comment type="function">
    <text evidence="1">JanA and janB regulate somatic sex differentiation.</text>
</comment>
<evidence type="ECO:0000256" key="3">
    <source>
        <dbReference type="ARBA" id="ARBA00022782"/>
    </source>
</evidence>
<evidence type="ECO:0000256" key="5">
    <source>
        <dbReference type="PIRSR" id="PIRSR607702-1"/>
    </source>
</evidence>
<evidence type="ECO:0008006" key="9">
    <source>
        <dbReference type="Google" id="ProtNLM"/>
    </source>
</evidence>
<dbReference type="Pfam" id="PF05005">
    <property type="entry name" value="Ocnus"/>
    <property type="match status" value="2"/>
</dbReference>
<dbReference type="EMBL" id="CATQJL010000112">
    <property type="protein sequence ID" value="CAJ0594044.1"/>
    <property type="molecule type" value="Genomic_DNA"/>
</dbReference>
<dbReference type="PANTHER" id="PTHR12258">
    <property type="entry name" value="JANUS-A/JANUS-B"/>
    <property type="match status" value="1"/>
</dbReference>
<accession>A0AA36GL30</accession>
<dbReference type="SUPFAM" id="SSF143724">
    <property type="entry name" value="PHP14-like"/>
    <property type="match status" value="2"/>
</dbReference>
<evidence type="ECO:0000313" key="7">
    <source>
        <dbReference type="EMBL" id="CAJ0594044.1"/>
    </source>
</evidence>
<keyword evidence="8" id="KW-1185">Reference proteome</keyword>
<gene>
    <name evidence="7" type="ORF">CYNAS_LOCUS6027</name>
</gene>
<dbReference type="Gene3D" id="3.50.20.20">
    <property type="entry name" value="Janus/Ocnus"/>
    <property type="match status" value="2"/>
</dbReference>
<dbReference type="AlphaFoldDB" id="A0AA36GL30"/>
<protein>
    <recommendedName>
        <fullName evidence="9">Sex-regulated protein janus-A</fullName>
    </recommendedName>
</protein>
<dbReference type="GO" id="GO:0005829">
    <property type="term" value="C:cytosol"/>
    <property type="evidence" value="ECO:0007669"/>
    <property type="project" value="TreeGrafter"/>
</dbReference>
<reference evidence="7" key="1">
    <citation type="submission" date="2023-07" db="EMBL/GenBank/DDBJ databases">
        <authorList>
            <consortium name="CYATHOMIX"/>
        </authorList>
    </citation>
    <scope>NUCLEOTIDE SEQUENCE</scope>
    <source>
        <strain evidence="7">N/A</strain>
    </source>
</reference>
<comment type="similarity">
    <text evidence="2">Belongs to the janus family.</text>
</comment>